<gene>
    <name evidence="5" type="ORF">EBN03_02640</name>
</gene>
<accession>A0A3M2LEK7</accession>
<dbReference type="InterPro" id="IPR007312">
    <property type="entry name" value="Phosphoesterase"/>
</dbReference>
<dbReference type="GO" id="GO:0016788">
    <property type="term" value="F:hydrolase activity, acting on ester bonds"/>
    <property type="evidence" value="ECO:0007669"/>
    <property type="project" value="InterPro"/>
</dbReference>
<keyword evidence="4" id="KW-0732">Signal</keyword>
<evidence type="ECO:0000256" key="3">
    <source>
        <dbReference type="SAM" id="MobiDB-lite"/>
    </source>
</evidence>
<evidence type="ECO:0000313" key="5">
    <source>
        <dbReference type="EMBL" id="RMI35210.1"/>
    </source>
</evidence>
<evidence type="ECO:0000256" key="1">
    <source>
        <dbReference type="ARBA" id="ARBA00022801"/>
    </source>
</evidence>
<protein>
    <recommendedName>
        <fullName evidence="7">Phosphoesterase</fullName>
    </recommendedName>
</protein>
<comment type="caution">
    <text evidence="5">The sequence shown here is derived from an EMBL/GenBank/DDBJ whole genome shotgun (WGS) entry which is preliminary data.</text>
</comment>
<proteinExistence type="predicted"/>
<dbReference type="OrthoDB" id="345880at2"/>
<evidence type="ECO:0000256" key="2">
    <source>
        <dbReference type="ARBA" id="ARBA00023026"/>
    </source>
</evidence>
<sequence>MKKPQMMRTATAAAAAAAAVVLAGTIAQADTGSASGSAGSSTGSAGSSTGSAGSSTGSSGSAGDQGPDHIFYIMMENHGYSQVIGNTADAPYINQLAQTANVETNFHGVTHPSLPNYLAAVSGDFQGIWDDCKAGAASTCAPEEFVPSSGDATDQVSLTPDQIAAATAKAHMFGGDTIVDQLEGAGKSWKAYMQSMPSAGFTGEYAPGLVNGQNVKLYAQKHNPFAYFSKVYGNPTRAAKVVPQEGNLDADLASGNVPNFVWISPDQCHDMHGMAPAAAQAAGFPACGYPDSGLDHGAIGMGDQYLKDTIAKITASPVWSKGRNSIVISWDENDYSGNSGGPGSPVGLNGGVLGGGDAPMMVLNNQGNDQKGHQVTTLADHYSVLATIEKLWHMGCLANTCSPATSGSLEEMFHQ</sequence>
<feature type="compositionally biased region" description="Low complexity" evidence="3">
    <location>
        <begin position="31"/>
        <end position="62"/>
    </location>
</feature>
<keyword evidence="1" id="KW-0378">Hydrolase</keyword>
<dbReference type="Proteomes" id="UP000279275">
    <property type="component" value="Unassembled WGS sequence"/>
</dbReference>
<dbReference type="PANTHER" id="PTHR31956:SF8">
    <property type="entry name" value="ACID PHOSPHATASE PHOA (AFU_ORTHOLOGUE AFUA_1G03570)"/>
    <property type="match status" value="1"/>
</dbReference>
<organism evidence="5 6">
    <name type="scientific">Nocardia stercoris</name>
    <dbReference type="NCBI Taxonomy" id="2483361"/>
    <lineage>
        <taxon>Bacteria</taxon>
        <taxon>Bacillati</taxon>
        <taxon>Actinomycetota</taxon>
        <taxon>Actinomycetes</taxon>
        <taxon>Mycobacteriales</taxon>
        <taxon>Nocardiaceae</taxon>
        <taxon>Nocardia</taxon>
    </lineage>
</organism>
<reference evidence="5 6" key="1">
    <citation type="submission" date="2018-10" db="EMBL/GenBank/DDBJ databases">
        <title>Isolation from cow dung.</title>
        <authorList>
            <person name="Ling L."/>
        </authorList>
    </citation>
    <scope>NUCLEOTIDE SEQUENCE [LARGE SCALE GENOMIC DNA]</scope>
    <source>
        <strain evidence="5 6">NEAU-LL90</strain>
    </source>
</reference>
<feature type="region of interest" description="Disordered" evidence="3">
    <location>
        <begin position="31"/>
        <end position="63"/>
    </location>
</feature>
<dbReference type="InterPro" id="IPR017850">
    <property type="entry name" value="Alkaline_phosphatase_core_sf"/>
</dbReference>
<evidence type="ECO:0008006" key="7">
    <source>
        <dbReference type="Google" id="ProtNLM"/>
    </source>
</evidence>
<name>A0A3M2LEK7_9NOCA</name>
<evidence type="ECO:0000313" key="6">
    <source>
        <dbReference type="Proteomes" id="UP000279275"/>
    </source>
</evidence>
<dbReference type="AlphaFoldDB" id="A0A3M2LEK7"/>
<dbReference type="PANTHER" id="PTHR31956">
    <property type="entry name" value="NON-SPECIFIC PHOSPHOLIPASE C4-RELATED"/>
    <property type="match status" value="1"/>
</dbReference>
<dbReference type="Gene3D" id="3.40.720.10">
    <property type="entry name" value="Alkaline Phosphatase, subunit A"/>
    <property type="match status" value="1"/>
</dbReference>
<keyword evidence="2" id="KW-0843">Virulence</keyword>
<feature type="signal peptide" evidence="4">
    <location>
        <begin position="1"/>
        <end position="29"/>
    </location>
</feature>
<feature type="chain" id="PRO_5018178152" description="Phosphoesterase" evidence="4">
    <location>
        <begin position="30"/>
        <end position="415"/>
    </location>
</feature>
<evidence type="ECO:0000256" key="4">
    <source>
        <dbReference type="SAM" id="SignalP"/>
    </source>
</evidence>
<dbReference type="EMBL" id="RFFH01000001">
    <property type="protein sequence ID" value="RMI35210.1"/>
    <property type="molecule type" value="Genomic_DNA"/>
</dbReference>
<dbReference type="RefSeq" id="WP_122186185.1">
    <property type="nucleotide sequence ID" value="NZ_RFFH01000001.1"/>
</dbReference>
<dbReference type="GO" id="GO:0009395">
    <property type="term" value="P:phospholipid catabolic process"/>
    <property type="evidence" value="ECO:0007669"/>
    <property type="project" value="TreeGrafter"/>
</dbReference>
<dbReference type="Pfam" id="PF04185">
    <property type="entry name" value="Phosphoesterase"/>
    <property type="match status" value="2"/>
</dbReference>
<keyword evidence="6" id="KW-1185">Reference proteome</keyword>